<sequence>MSHLYWDVIHELQDTHGLGCSMPGEHITEGMRSYGAWMIQMRKKNGKLWGMDDPNDKENEELLALLSHEKWNNGPANLLVIMKLVKFGGDEKK</sequence>
<gene>
    <name evidence="1" type="ORF">AYBTSS11_LOCUS17787</name>
</gene>
<keyword evidence="2" id="KW-1185">Reference proteome</keyword>
<dbReference type="AlphaFoldDB" id="A0AA86SY24"/>
<dbReference type="EMBL" id="OY731402">
    <property type="protein sequence ID" value="CAJ1958523.1"/>
    <property type="molecule type" value="Genomic_DNA"/>
</dbReference>
<organism evidence="1 2">
    <name type="scientific">Sphenostylis stenocarpa</name>
    <dbReference type="NCBI Taxonomy" id="92480"/>
    <lineage>
        <taxon>Eukaryota</taxon>
        <taxon>Viridiplantae</taxon>
        <taxon>Streptophyta</taxon>
        <taxon>Embryophyta</taxon>
        <taxon>Tracheophyta</taxon>
        <taxon>Spermatophyta</taxon>
        <taxon>Magnoliopsida</taxon>
        <taxon>eudicotyledons</taxon>
        <taxon>Gunneridae</taxon>
        <taxon>Pentapetalae</taxon>
        <taxon>rosids</taxon>
        <taxon>fabids</taxon>
        <taxon>Fabales</taxon>
        <taxon>Fabaceae</taxon>
        <taxon>Papilionoideae</taxon>
        <taxon>50 kb inversion clade</taxon>
        <taxon>NPAAA clade</taxon>
        <taxon>indigoferoid/millettioid clade</taxon>
        <taxon>Phaseoleae</taxon>
        <taxon>Sphenostylis</taxon>
    </lineage>
</organism>
<proteinExistence type="predicted"/>
<dbReference type="Gramene" id="rna-AYBTSS11_LOCUS17787">
    <property type="protein sequence ID" value="CAJ1958523.1"/>
    <property type="gene ID" value="gene-AYBTSS11_LOCUS17787"/>
</dbReference>
<name>A0AA86SY24_9FABA</name>
<protein>
    <submittedName>
        <fullName evidence="1">Uncharacterized protein</fullName>
    </submittedName>
</protein>
<reference evidence="1" key="1">
    <citation type="submission" date="2023-10" db="EMBL/GenBank/DDBJ databases">
        <authorList>
            <person name="Domelevo Entfellner J.-B."/>
        </authorList>
    </citation>
    <scope>NUCLEOTIDE SEQUENCE</scope>
</reference>
<evidence type="ECO:0000313" key="2">
    <source>
        <dbReference type="Proteomes" id="UP001189624"/>
    </source>
</evidence>
<evidence type="ECO:0000313" key="1">
    <source>
        <dbReference type="EMBL" id="CAJ1958523.1"/>
    </source>
</evidence>
<dbReference type="Proteomes" id="UP001189624">
    <property type="component" value="Chromosome 5"/>
</dbReference>
<accession>A0AA86SY24</accession>